<comment type="caution">
    <text evidence="2">The sequence shown here is derived from an EMBL/GenBank/DDBJ whole genome shotgun (WGS) entry which is preliminary data.</text>
</comment>
<name>A0AA39IUW8_9AGAR</name>
<evidence type="ECO:0000256" key="1">
    <source>
        <dbReference type="SAM" id="MobiDB-lite"/>
    </source>
</evidence>
<organism evidence="2 3">
    <name type="scientific">Armillaria borealis</name>
    <dbReference type="NCBI Taxonomy" id="47425"/>
    <lineage>
        <taxon>Eukaryota</taxon>
        <taxon>Fungi</taxon>
        <taxon>Dikarya</taxon>
        <taxon>Basidiomycota</taxon>
        <taxon>Agaricomycotina</taxon>
        <taxon>Agaricomycetes</taxon>
        <taxon>Agaricomycetidae</taxon>
        <taxon>Agaricales</taxon>
        <taxon>Marasmiineae</taxon>
        <taxon>Physalacriaceae</taxon>
        <taxon>Armillaria</taxon>
    </lineage>
</organism>
<feature type="region of interest" description="Disordered" evidence="1">
    <location>
        <begin position="18"/>
        <end position="82"/>
    </location>
</feature>
<reference evidence="2" key="1">
    <citation type="submission" date="2023-06" db="EMBL/GenBank/DDBJ databases">
        <authorList>
            <consortium name="Lawrence Berkeley National Laboratory"/>
            <person name="Ahrendt S."/>
            <person name="Sahu N."/>
            <person name="Indic B."/>
            <person name="Wong-Bajracharya J."/>
            <person name="Merenyi Z."/>
            <person name="Ke H.-M."/>
            <person name="Monk M."/>
            <person name="Kocsube S."/>
            <person name="Drula E."/>
            <person name="Lipzen A."/>
            <person name="Balint B."/>
            <person name="Henrissat B."/>
            <person name="Andreopoulos B."/>
            <person name="Martin F.M."/>
            <person name="Harder C.B."/>
            <person name="Rigling D."/>
            <person name="Ford K.L."/>
            <person name="Foster G.D."/>
            <person name="Pangilinan J."/>
            <person name="Papanicolaou A."/>
            <person name="Barry K."/>
            <person name="LaButti K."/>
            <person name="Viragh M."/>
            <person name="Koriabine M."/>
            <person name="Yan M."/>
            <person name="Riley R."/>
            <person name="Champramary S."/>
            <person name="Plett K.L."/>
            <person name="Tsai I.J."/>
            <person name="Slot J."/>
            <person name="Sipos G."/>
            <person name="Plett J."/>
            <person name="Nagy L.G."/>
            <person name="Grigoriev I.V."/>
        </authorList>
    </citation>
    <scope>NUCLEOTIDE SEQUENCE</scope>
    <source>
        <strain evidence="2">FPL87.14</strain>
    </source>
</reference>
<dbReference type="EMBL" id="JAUEPT010000180">
    <property type="protein sequence ID" value="KAK0430002.1"/>
    <property type="molecule type" value="Genomic_DNA"/>
</dbReference>
<evidence type="ECO:0000313" key="3">
    <source>
        <dbReference type="Proteomes" id="UP001175226"/>
    </source>
</evidence>
<gene>
    <name evidence="2" type="ORF">EV421DRAFT_1939362</name>
</gene>
<feature type="compositionally biased region" description="Basic and acidic residues" evidence="1">
    <location>
        <begin position="18"/>
        <end position="75"/>
    </location>
</feature>
<protein>
    <submittedName>
        <fullName evidence="2">Uncharacterized protein</fullName>
    </submittedName>
</protein>
<dbReference type="AlphaFoldDB" id="A0AA39IUW8"/>
<dbReference type="Proteomes" id="UP001175226">
    <property type="component" value="Unassembled WGS sequence"/>
</dbReference>
<sequence length="241" mass="26649">MLRHAAGVTAAILKEQQDAVEKKKQDELRKEKEAADAAVEKKKKDDLKKEEKRLRKEQKKAEKVEKAAKATESRKGKGATEAALVNKEKGTDVDTKGEMLEGVKKKALKNVVEESDGESRPGPRKRVKMEILGLMEGEEEMIGNKRCMRCHQDSAHCFACLASEKSNHGHTYSHCKSKKAACSFNKGTSSALAIGSKEIMELLEKLANTVETLPNKVDILMGQVISLGGHMDDLVDDFRLC</sequence>
<keyword evidence="3" id="KW-1185">Reference proteome</keyword>
<accession>A0AA39IUW8</accession>
<proteinExistence type="predicted"/>
<evidence type="ECO:0000313" key="2">
    <source>
        <dbReference type="EMBL" id="KAK0430002.1"/>
    </source>
</evidence>